<feature type="region of interest" description="Disordered" evidence="1">
    <location>
        <begin position="345"/>
        <end position="369"/>
    </location>
</feature>
<keyword evidence="4" id="KW-0808">Transferase</keyword>
<dbReference type="EMBL" id="CAMXCT030001789">
    <property type="protein sequence ID" value="CAL4780390.1"/>
    <property type="molecule type" value="Genomic_DNA"/>
</dbReference>
<dbReference type="SUPFAM" id="SSF54001">
    <property type="entry name" value="Cysteine proteinases"/>
    <property type="match status" value="1"/>
</dbReference>
<keyword evidence="4" id="KW-0548">Nucleotidyltransferase</keyword>
<dbReference type="InterPro" id="IPR038765">
    <property type="entry name" value="Papain-like_cys_pep_sf"/>
</dbReference>
<evidence type="ECO:0000313" key="2">
    <source>
        <dbReference type="EMBL" id="CAI3993078.1"/>
    </source>
</evidence>
<proteinExistence type="predicted"/>
<comment type="caution">
    <text evidence="2">The sequence shown here is derived from an EMBL/GenBank/DDBJ whole genome shotgun (WGS) entry which is preliminary data.</text>
</comment>
<dbReference type="OrthoDB" id="420017at2759"/>
<keyword evidence="5" id="KW-1185">Reference proteome</keyword>
<evidence type="ECO:0000313" key="4">
    <source>
        <dbReference type="EMBL" id="CAL4780390.1"/>
    </source>
</evidence>
<feature type="compositionally biased region" description="Polar residues" evidence="1">
    <location>
        <begin position="355"/>
        <end position="369"/>
    </location>
</feature>
<sequence>MHGHVPILHQIAIYWAHTKSMKPKGITKQQEQQAKMAMKADSSQWSAYLQASADVMQSSLDQVLTSAATASNDLTVWHQDVNHCFHAFFPPMSAITTKQPWKQTNDLILNKFDLVLDQVRHANFCDVVQAAEEAAQKHDMHKMFSLINRHAPKTARRRIQFRNADGHIASPCEELRIIQDFVQDIWGGPAHIPVKFSQAPGVPFTPSDLERALSRIPLNRAVAHPFAPGIAWRFQSTVIFAELHAIVLPYNSLLLPKDRPHMPGLQVTCDHAYRTGRTNAQVFSKYQIPTPLQQLRAASEQLLQSACCMMGDSMTTAQDLLAQHQVLETFKGLAPLLGQVALQPNPRESKRSKTQHVQPMQQDAPMNQEQRKTNQLPLTTLRQHLTQSLFTDLLTRVTKLSETKPEDQLFQVSIQTNLIDEKGNWAYLDWDHTAQSLVKSSKKPISMTQMLQFCQEPVEVFRSPDLVVCFQSLQSSANTTVSPWRLQLNPRADREWELMETLCRSSVWTLIGTMLKPHTQLQSGLANAIQQSLGHRPPKGKGKGKLKQKNQNQDLAWFDRILQNWGSFRGLQSESQQDSSEFTAAALTWLQAPAVNMTWERRLEESGVTHAHDHGDTWLISCAVAILSALCIFIMSHHATWNGGEGYFSTSWTEVGANFNAEDLHCLLAAKSHDNALPRGYGPVDCNTPLRKLTGVQKRSLQRAYARAQIHGRRIGHLRIHFHKRAFDLIGCYQYPAARSVDGAAKSVTFFPDAPFLLAQAAELDKDVAQIGTLLDVLEEMGLKLSLEKTHVLLAISGTNCRVILRQLVKKGDSRSHYNCWTPDDTEQAVHMSNREKRRCDVMSADYNARFDPLRQPTDAPISHTWQEMVQQGALDELRKAPMQSIFSTSALFYIRFAFCSRAHMELEPQLTQEDSEMLEAFKHLGPLLMSRYERPDDAREQKKMKKEQGQPENKGGDALKLLQAMGALLIRVDAEQQVLKRQDCWICFMQTEPQALLPSLIQKATEWHQQRKTGNMTPDEQLLPLRCHLTQHLADFLMHRLLKLSQCKENDPLRTTAIAHGALTQEGSFPYQRWHQATQQLKTTSQEPITMARMLKYGEQLQAIMKDQSAIAKFHSLKPQAAETVIPWLMQVSMRHDELQTLLTILHGNTVWSLVGMSVKPHSQSHSRPAQHLMELLGKGQGKSSILLSSDSDAIELAHFPCFQEVLNTWHGAGGQGDPVEFIAHMMRAFQFEGINLRWEKRVQVGQLINCLDESDRYAPLILQFDPAVLQGDKITLQQMLRDWSNQDGMMRALTNDSSIICVQIDRNVRSGDGRIAKCDIAVNFHWGIQLPFFLADDLQVDWRYYKVVAALSHLGTDEAGHCRALLKVQMQATIAQPYMFLLTDDWVKSTPIWREPDWFHRNTTCFWLCKHEHVSLYDLQPDQIPQILRPPDPPQPCLGATDLLQMFAAGTDEAVMDG</sequence>
<gene>
    <name evidence="2" type="ORF">C1SCF055_LOCUS19858</name>
</gene>
<name>A0A9P1FYA0_9DINO</name>
<evidence type="ECO:0000256" key="1">
    <source>
        <dbReference type="SAM" id="MobiDB-lite"/>
    </source>
</evidence>
<dbReference type="Proteomes" id="UP001152797">
    <property type="component" value="Unassembled WGS sequence"/>
</dbReference>
<evidence type="ECO:0000313" key="3">
    <source>
        <dbReference type="EMBL" id="CAL1146453.1"/>
    </source>
</evidence>
<dbReference type="GO" id="GO:0003964">
    <property type="term" value="F:RNA-directed DNA polymerase activity"/>
    <property type="evidence" value="ECO:0007669"/>
    <property type="project" value="UniProtKB-KW"/>
</dbReference>
<evidence type="ECO:0000313" key="5">
    <source>
        <dbReference type="Proteomes" id="UP001152797"/>
    </source>
</evidence>
<keyword evidence="4" id="KW-0695">RNA-directed DNA polymerase</keyword>
<protein>
    <submittedName>
        <fullName evidence="4">Reverse transcriptase domain-containing protein</fullName>
    </submittedName>
</protein>
<dbReference type="EMBL" id="CAMXCT020001789">
    <property type="protein sequence ID" value="CAL1146453.1"/>
    <property type="molecule type" value="Genomic_DNA"/>
</dbReference>
<reference evidence="2" key="1">
    <citation type="submission" date="2022-10" db="EMBL/GenBank/DDBJ databases">
        <authorList>
            <person name="Chen Y."/>
            <person name="Dougan E. K."/>
            <person name="Chan C."/>
            <person name="Rhodes N."/>
            <person name="Thang M."/>
        </authorList>
    </citation>
    <scope>NUCLEOTIDE SEQUENCE</scope>
</reference>
<accession>A0A9P1FYA0</accession>
<feature type="region of interest" description="Disordered" evidence="1">
    <location>
        <begin position="936"/>
        <end position="956"/>
    </location>
</feature>
<reference evidence="3" key="2">
    <citation type="submission" date="2024-04" db="EMBL/GenBank/DDBJ databases">
        <authorList>
            <person name="Chen Y."/>
            <person name="Shah S."/>
            <person name="Dougan E. K."/>
            <person name="Thang M."/>
            <person name="Chan C."/>
        </authorList>
    </citation>
    <scope>NUCLEOTIDE SEQUENCE [LARGE SCALE GENOMIC DNA]</scope>
</reference>
<dbReference type="EMBL" id="CAMXCT010001789">
    <property type="protein sequence ID" value="CAI3993078.1"/>
    <property type="molecule type" value="Genomic_DNA"/>
</dbReference>
<organism evidence="2">
    <name type="scientific">Cladocopium goreaui</name>
    <dbReference type="NCBI Taxonomy" id="2562237"/>
    <lineage>
        <taxon>Eukaryota</taxon>
        <taxon>Sar</taxon>
        <taxon>Alveolata</taxon>
        <taxon>Dinophyceae</taxon>
        <taxon>Suessiales</taxon>
        <taxon>Symbiodiniaceae</taxon>
        <taxon>Cladocopium</taxon>
    </lineage>
</organism>